<evidence type="ECO:0000256" key="2">
    <source>
        <dbReference type="SAM" id="Phobius"/>
    </source>
</evidence>
<organism evidence="3">
    <name type="scientific">Florenciella sp. virus SA2</name>
    <dbReference type="NCBI Taxonomy" id="3240092"/>
    <lineage>
        <taxon>Viruses</taxon>
    </lineage>
</organism>
<keyword evidence="2" id="KW-1133">Transmembrane helix</keyword>
<evidence type="ECO:0000256" key="1">
    <source>
        <dbReference type="SAM" id="MobiDB-lite"/>
    </source>
</evidence>
<feature type="transmembrane region" description="Helical" evidence="2">
    <location>
        <begin position="128"/>
        <end position="145"/>
    </location>
</feature>
<feature type="transmembrane region" description="Helical" evidence="2">
    <location>
        <begin position="49"/>
        <end position="72"/>
    </location>
</feature>
<sequence length="202" mass="24258">MLEIDNISQDADPESEPNPLYNNEIISPNEHNLNLFYNIEKKYNKLLYYLYYIFIHIFIFSVFESLFFWLYIAKEEDEAIYKQIEDIILFGDLFCDNTNDDIDLSSLYDYQKDKRQTYNNIVPLNNTLLLNGYLLSFLLILNLLMKVSKVNIFEINYIILKEQSGIFILLFFYEYLFFSNIVYNYVPNSVDKVVKKIFNKCF</sequence>
<gene>
    <name evidence="3" type="ORF">FloV-SA2_00179</name>
</gene>
<reference evidence="3" key="1">
    <citation type="submission" date="2024-03" db="EMBL/GenBank/DDBJ databases">
        <title>Eukaryotic viruses encode the ribosomal protein eL40.</title>
        <authorList>
            <person name="Thomy J."/>
            <person name="Schvarcz C.R."/>
            <person name="McBeain K.A."/>
            <person name="Edwards K.F."/>
            <person name="Steward G.F."/>
        </authorList>
    </citation>
    <scope>NUCLEOTIDE SEQUENCE</scope>
    <source>
        <strain evidence="3">FloV-SA2</strain>
    </source>
</reference>
<proteinExistence type="predicted"/>
<dbReference type="EMBL" id="PP542043">
    <property type="protein sequence ID" value="XDO01998.1"/>
    <property type="molecule type" value="Genomic_DNA"/>
</dbReference>
<feature type="transmembrane region" description="Helical" evidence="2">
    <location>
        <begin position="166"/>
        <end position="186"/>
    </location>
</feature>
<evidence type="ECO:0000313" key="3">
    <source>
        <dbReference type="EMBL" id="XDO01998.1"/>
    </source>
</evidence>
<accession>A0AB39JEZ9</accession>
<protein>
    <submittedName>
        <fullName evidence="3">Uncharacterized protein</fullName>
    </submittedName>
</protein>
<name>A0AB39JEZ9_9VIRU</name>
<keyword evidence="2" id="KW-0472">Membrane</keyword>
<feature type="region of interest" description="Disordered" evidence="1">
    <location>
        <begin position="1"/>
        <end position="21"/>
    </location>
</feature>
<keyword evidence="2" id="KW-0812">Transmembrane</keyword>